<dbReference type="EMBL" id="JBHMDM010000004">
    <property type="protein sequence ID" value="MFB9376986.1"/>
    <property type="molecule type" value="Genomic_DNA"/>
</dbReference>
<evidence type="ECO:0000259" key="2">
    <source>
        <dbReference type="PROSITE" id="PS51704"/>
    </source>
</evidence>
<dbReference type="Proteomes" id="UP001589748">
    <property type="component" value="Unassembled WGS sequence"/>
</dbReference>
<comment type="caution">
    <text evidence="3">The sequence shown here is derived from an EMBL/GenBank/DDBJ whole genome shotgun (WGS) entry which is preliminary data.</text>
</comment>
<dbReference type="RefSeq" id="WP_380135368.1">
    <property type="nucleotide sequence ID" value="NZ_JBHLUI010000003.1"/>
</dbReference>
<feature type="region of interest" description="Disordered" evidence="1">
    <location>
        <begin position="247"/>
        <end position="272"/>
    </location>
</feature>
<evidence type="ECO:0000313" key="4">
    <source>
        <dbReference type="Proteomes" id="UP001589748"/>
    </source>
</evidence>
<accession>A0ABV5LSB5</accession>
<gene>
    <name evidence="3" type="ORF">ACFFVI_08390</name>
</gene>
<keyword evidence="4" id="KW-1185">Reference proteome</keyword>
<feature type="domain" description="GP-PDE" evidence="2">
    <location>
        <begin position="1"/>
        <end position="245"/>
    </location>
</feature>
<proteinExistence type="predicted"/>
<protein>
    <submittedName>
        <fullName evidence="3">Glycerophosphodiester phosphodiesterase</fullName>
    </submittedName>
</protein>
<evidence type="ECO:0000313" key="3">
    <source>
        <dbReference type="EMBL" id="MFB9376986.1"/>
    </source>
</evidence>
<reference evidence="3 4" key="1">
    <citation type="submission" date="2024-09" db="EMBL/GenBank/DDBJ databases">
        <authorList>
            <person name="Sun Q."/>
            <person name="Mori K."/>
        </authorList>
    </citation>
    <scope>NUCLEOTIDE SEQUENCE [LARGE SCALE GENOMIC DNA]</scope>
    <source>
        <strain evidence="3 4">TISTR 1856</strain>
    </source>
</reference>
<dbReference type="Gene3D" id="3.20.20.190">
    <property type="entry name" value="Phosphatidylinositol (PI) phosphodiesterase"/>
    <property type="match status" value="1"/>
</dbReference>
<sequence length="272" mass="28728">MIAHRGASTSAPENTLAAFAAAVAVGADLLELDVRQTADGVPVVLHDATLDRTTDGRGPVARRPWRDVARLDAGAWFAPGFAGERVPTVAQVADLVRVGGPGLLLELKGRWDPRPLAGLIRLLRPGGLARRCVVQSFDREVLATLRREAPDVGRALLVVRPSRGLLRSREAARIQAERARVQFGVLACNPHVGRGLTAATVAGYHDAGVRTFPWTVEDPRHWAELVAAGVDGIITDSPGRLRAFLDGGGPVPSPRTPVDVAPAGGSPGLPLR</sequence>
<dbReference type="Pfam" id="PF03009">
    <property type="entry name" value="GDPD"/>
    <property type="match status" value="1"/>
</dbReference>
<dbReference type="InterPro" id="IPR017946">
    <property type="entry name" value="PLC-like_Pdiesterase_TIM-brl"/>
</dbReference>
<dbReference type="PANTHER" id="PTHR46211">
    <property type="entry name" value="GLYCEROPHOSPHORYL DIESTER PHOSPHODIESTERASE"/>
    <property type="match status" value="1"/>
</dbReference>
<dbReference type="InterPro" id="IPR030395">
    <property type="entry name" value="GP_PDE_dom"/>
</dbReference>
<dbReference type="SUPFAM" id="SSF51695">
    <property type="entry name" value="PLC-like phosphodiesterases"/>
    <property type="match status" value="1"/>
</dbReference>
<organism evidence="3 4">
    <name type="scientific">Kineococcus gynurae</name>
    <dbReference type="NCBI Taxonomy" id="452979"/>
    <lineage>
        <taxon>Bacteria</taxon>
        <taxon>Bacillati</taxon>
        <taxon>Actinomycetota</taxon>
        <taxon>Actinomycetes</taxon>
        <taxon>Kineosporiales</taxon>
        <taxon>Kineosporiaceae</taxon>
        <taxon>Kineococcus</taxon>
    </lineage>
</organism>
<dbReference type="PANTHER" id="PTHR46211:SF14">
    <property type="entry name" value="GLYCEROPHOSPHODIESTER PHOSPHODIESTERASE"/>
    <property type="match status" value="1"/>
</dbReference>
<dbReference type="PROSITE" id="PS51704">
    <property type="entry name" value="GP_PDE"/>
    <property type="match status" value="1"/>
</dbReference>
<evidence type="ECO:0000256" key="1">
    <source>
        <dbReference type="SAM" id="MobiDB-lite"/>
    </source>
</evidence>
<name>A0ABV5LSB5_9ACTN</name>